<keyword evidence="4" id="KW-1185">Reference proteome</keyword>
<dbReference type="Pfam" id="PF09588">
    <property type="entry name" value="YqaJ"/>
    <property type="match status" value="1"/>
</dbReference>
<comment type="caution">
    <text evidence="3">The sequence shown here is derived from an EMBL/GenBank/DDBJ whole genome shotgun (WGS) entry which is preliminary data.</text>
</comment>
<feature type="domain" description="Mutator-like transposase" evidence="2">
    <location>
        <begin position="3"/>
        <end position="155"/>
    </location>
</feature>
<dbReference type="InterPro" id="IPR011335">
    <property type="entry name" value="Restrct_endonuc-II-like"/>
</dbReference>
<reference evidence="3 4" key="1">
    <citation type="submission" date="2023-02" db="EMBL/GenBank/DDBJ databases">
        <title>LHISI_Scaffold_Assembly.</title>
        <authorList>
            <person name="Stuart O.P."/>
            <person name="Cleave R."/>
            <person name="Magrath M.J.L."/>
            <person name="Mikheyev A.S."/>
        </authorList>
    </citation>
    <scope>NUCLEOTIDE SEQUENCE [LARGE SCALE GENOMIC DNA]</scope>
    <source>
        <strain evidence="3">Daus_M_001</strain>
        <tissue evidence="3">Leg muscle</tissue>
    </source>
</reference>
<dbReference type="Proteomes" id="UP001159363">
    <property type="component" value="Chromosome 1"/>
</dbReference>
<dbReference type="InterPro" id="IPR049012">
    <property type="entry name" value="Mutator_transp_dom"/>
</dbReference>
<dbReference type="Gene3D" id="3.90.320.10">
    <property type="match status" value="1"/>
</dbReference>
<gene>
    <name evidence="3" type="ORF">PR048_002560</name>
</gene>
<feature type="domain" description="YqaJ viral recombinase" evidence="1">
    <location>
        <begin position="468"/>
        <end position="605"/>
    </location>
</feature>
<dbReference type="CDD" id="cd22343">
    <property type="entry name" value="PDDEXK_lambda_exonuclease-like"/>
    <property type="match status" value="1"/>
</dbReference>
<name>A0ABQ9IKK0_9NEOP</name>
<evidence type="ECO:0000259" key="1">
    <source>
        <dbReference type="Pfam" id="PF09588"/>
    </source>
</evidence>
<sequence>MLRISQHNKVFYCSFEGMQLTEEHRKGISSCDFQCNMCGTIKTISSEDPRENFNSNMAWVNSMLLTGQSFTQLQEITSTLEIPCIAKETSNKCQKELSSVIHDVACCKRRSDLALEKGNADFDGVSLIAVVNDGAWCKRSYGNKYDALSGVVFKCSVLMHNLKYHQLIGDGDSNIMNQLMKARLYGPNFTIAKIECSNHILRNYLRRIRGIAQKTKKEGGPVSPVLRKAVSDKQLHLRAAVTGAVHHRPAHKDLLIHIKIEELKRGIYNGPFHGFCDHTGCELRGYLISGSKENEEYLAPSLQRSGIWQEIIAARNIVARHAVSLLHNVNTNPAESFNNVVCKYISSKRINFSLRGCYQTRSELSVISYNSCHQTQSFIHKGLTKNCPESITKAHIQHKEQKKAQEDGQTIKIEVQEATDVRSDSDYGCIELGLPDMEPDFLANLRLTEKERENLQIATKGQSDSLLWKADRLKRLTLSHFGTTCKMKKSTERGKSVVNILYSKFSGTAATRYGLENERDAIEDFEFKSGKKVARCGLFVDLEYPLLAASPDVLVGDDGILEVKCPTIASRLTPEEVVKEKKVQFCNIVDGKMFLKDEHAYMYQVHKGNCILQITNTVFLFFGHYMDH</sequence>
<organism evidence="3 4">
    <name type="scientific">Dryococelus australis</name>
    <dbReference type="NCBI Taxonomy" id="614101"/>
    <lineage>
        <taxon>Eukaryota</taxon>
        <taxon>Metazoa</taxon>
        <taxon>Ecdysozoa</taxon>
        <taxon>Arthropoda</taxon>
        <taxon>Hexapoda</taxon>
        <taxon>Insecta</taxon>
        <taxon>Pterygota</taxon>
        <taxon>Neoptera</taxon>
        <taxon>Polyneoptera</taxon>
        <taxon>Phasmatodea</taxon>
        <taxon>Verophasmatodea</taxon>
        <taxon>Anareolatae</taxon>
        <taxon>Phasmatidae</taxon>
        <taxon>Eurycanthinae</taxon>
        <taxon>Dryococelus</taxon>
    </lineage>
</organism>
<dbReference type="EMBL" id="JARBHB010000001">
    <property type="protein sequence ID" value="KAJ8897214.1"/>
    <property type="molecule type" value="Genomic_DNA"/>
</dbReference>
<dbReference type="InterPro" id="IPR011604">
    <property type="entry name" value="PDDEXK-like_dom_sf"/>
</dbReference>
<evidence type="ECO:0000259" key="2">
    <source>
        <dbReference type="Pfam" id="PF20700"/>
    </source>
</evidence>
<dbReference type="PANTHER" id="PTHR46609:SF8">
    <property type="entry name" value="YQAJ VIRAL RECOMBINASE DOMAIN-CONTAINING PROTEIN"/>
    <property type="match status" value="1"/>
</dbReference>
<dbReference type="SUPFAM" id="SSF52980">
    <property type="entry name" value="Restriction endonuclease-like"/>
    <property type="match status" value="1"/>
</dbReference>
<protein>
    <recommendedName>
        <fullName evidence="5">YqaJ viral recombinase domain-containing protein</fullName>
    </recommendedName>
</protein>
<proteinExistence type="predicted"/>
<evidence type="ECO:0008006" key="5">
    <source>
        <dbReference type="Google" id="ProtNLM"/>
    </source>
</evidence>
<evidence type="ECO:0000313" key="3">
    <source>
        <dbReference type="EMBL" id="KAJ8897214.1"/>
    </source>
</evidence>
<evidence type="ECO:0000313" key="4">
    <source>
        <dbReference type="Proteomes" id="UP001159363"/>
    </source>
</evidence>
<dbReference type="Pfam" id="PF20700">
    <property type="entry name" value="Mutator"/>
    <property type="match status" value="1"/>
</dbReference>
<dbReference type="PANTHER" id="PTHR46609">
    <property type="entry name" value="EXONUCLEASE, PHAGE-TYPE/RECB, C-TERMINAL DOMAIN-CONTAINING PROTEIN"/>
    <property type="match status" value="1"/>
</dbReference>
<dbReference type="InterPro" id="IPR019080">
    <property type="entry name" value="YqaJ_viral_recombinase"/>
</dbReference>
<accession>A0ABQ9IKK0</accession>
<dbReference type="InterPro" id="IPR051703">
    <property type="entry name" value="NF-kappa-B_Signaling_Reg"/>
</dbReference>